<dbReference type="Proteomes" id="UP000593892">
    <property type="component" value="Plasmid pPfer1"/>
</dbReference>
<dbReference type="AlphaFoldDB" id="A0A7S7NYW0"/>
<keyword evidence="2" id="KW-0808">Transferase</keyword>
<keyword evidence="1" id="KW-0472">Membrane</keyword>
<dbReference type="RefSeq" id="WP_194453964.1">
    <property type="nucleotide sequence ID" value="NZ_CP063850.1"/>
</dbReference>
<feature type="transmembrane region" description="Helical" evidence="1">
    <location>
        <begin position="258"/>
        <end position="277"/>
    </location>
</feature>
<geneLocation type="plasmid" evidence="2 3">
    <name>pPfer1</name>
</geneLocation>
<keyword evidence="2" id="KW-0614">Plasmid</keyword>
<feature type="transmembrane region" description="Helical" evidence="1">
    <location>
        <begin position="131"/>
        <end position="154"/>
    </location>
</feature>
<dbReference type="GO" id="GO:0016740">
    <property type="term" value="F:transferase activity"/>
    <property type="evidence" value="ECO:0007669"/>
    <property type="project" value="UniProtKB-KW"/>
</dbReference>
<feature type="transmembrane region" description="Helical" evidence="1">
    <location>
        <begin position="205"/>
        <end position="223"/>
    </location>
</feature>
<keyword evidence="3" id="KW-1185">Reference proteome</keyword>
<name>A0A7S7NYW0_PALFE</name>
<organism evidence="2 3">
    <name type="scientific">Paludibaculum fermentans</name>
    <dbReference type="NCBI Taxonomy" id="1473598"/>
    <lineage>
        <taxon>Bacteria</taxon>
        <taxon>Pseudomonadati</taxon>
        <taxon>Acidobacteriota</taxon>
        <taxon>Terriglobia</taxon>
        <taxon>Bryobacterales</taxon>
        <taxon>Bryobacteraceae</taxon>
        <taxon>Paludibaculum</taxon>
    </lineage>
</organism>
<accession>A0A7S7NYW0</accession>
<feature type="transmembrane region" description="Helical" evidence="1">
    <location>
        <begin position="106"/>
        <end position="124"/>
    </location>
</feature>
<feature type="transmembrane region" description="Helical" evidence="1">
    <location>
        <begin position="12"/>
        <end position="30"/>
    </location>
</feature>
<gene>
    <name evidence="2" type="ORF">IRI77_37830</name>
</gene>
<evidence type="ECO:0000313" key="2">
    <source>
        <dbReference type="EMBL" id="QOY92310.1"/>
    </source>
</evidence>
<proteinExistence type="predicted"/>
<keyword evidence="1" id="KW-0812">Transmembrane</keyword>
<sequence>MLVAGLSRASALWLIAISLSALGAGFFLILRRRFGIAPAIAAAVALCAVPVVAWSVCLVMVDISSSMVAFFAVLAFVHFANCPSWRRSALFGVLAAAAILTKNSSYYILLVPGLYIVAGSKWSLLKVRSFWLAPILVVGLYGPWLLISRSALLVGTVGLDLPSFWGFTGKFLAALWRETSFLLIPATVGAFFVLRRRKEASALELCLLATVPASLVAVVAARVPVQERLFIVVYMAVIFFALLGLTEVLSLMRVRSRIAVNAVLVLFFGVYIKLNWMDFRRPPQNDMRQAVEFINRYDVGQSGAILVSSAREGPWIAEFVQSEDSRPKRIFVRPTKVFCDESWNATGYRPLLRTVDELSVKLDELPVRYVIRDSTQPSHDYLHDHLLDQLIQAHPDLWKKCFVSDGSSPAGYVIYQNMKWSPDSQSKLYAGLKKQFLSKWR</sequence>
<feature type="transmembrane region" description="Helical" evidence="1">
    <location>
        <begin position="174"/>
        <end position="193"/>
    </location>
</feature>
<keyword evidence="1" id="KW-1133">Transmembrane helix</keyword>
<feature type="transmembrane region" description="Helical" evidence="1">
    <location>
        <begin position="229"/>
        <end position="251"/>
    </location>
</feature>
<feature type="transmembrane region" description="Helical" evidence="1">
    <location>
        <begin position="36"/>
        <end position="61"/>
    </location>
</feature>
<evidence type="ECO:0000313" key="3">
    <source>
        <dbReference type="Proteomes" id="UP000593892"/>
    </source>
</evidence>
<evidence type="ECO:0000256" key="1">
    <source>
        <dbReference type="SAM" id="Phobius"/>
    </source>
</evidence>
<feature type="transmembrane region" description="Helical" evidence="1">
    <location>
        <begin position="68"/>
        <end position="86"/>
    </location>
</feature>
<dbReference type="KEGG" id="pfer:IRI77_37830"/>
<dbReference type="EMBL" id="CP063850">
    <property type="protein sequence ID" value="QOY92310.1"/>
    <property type="molecule type" value="Genomic_DNA"/>
</dbReference>
<reference evidence="2 3" key="1">
    <citation type="submission" date="2020-10" db="EMBL/GenBank/DDBJ databases">
        <title>Complete genome sequence of Paludibaculum fermentans P105T, a facultatively anaerobic acidobacterium capable of dissimilatory Fe(III) reduction.</title>
        <authorList>
            <person name="Dedysh S.N."/>
            <person name="Beletsky A.V."/>
            <person name="Kulichevskaya I.S."/>
            <person name="Mardanov A.V."/>
            <person name="Ravin N.V."/>
        </authorList>
    </citation>
    <scope>NUCLEOTIDE SEQUENCE [LARGE SCALE GENOMIC DNA]</scope>
    <source>
        <strain evidence="2 3">P105</strain>
        <plasmid evidence="2 3">pPfer1</plasmid>
    </source>
</reference>
<protein>
    <submittedName>
        <fullName evidence="2">Glycosyltransferase family 39 protein</fullName>
    </submittedName>
</protein>